<proteinExistence type="predicted"/>
<dbReference type="AlphaFoldDB" id="A0A0E9T4T6"/>
<reference evidence="1" key="2">
    <citation type="journal article" date="2015" name="Fish Shellfish Immunol.">
        <title>Early steps in the European eel (Anguilla anguilla)-Vibrio vulnificus interaction in the gills: Role of the RtxA13 toxin.</title>
        <authorList>
            <person name="Callol A."/>
            <person name="Pajuelo D."/>
            <person name="Ebbesson L."/>
            <person name="Teles M."/>
            <person name="MacKenzie S."/>
            <person name="Amaro C."/>
        </authorList>
    </citation>
    <scope>NUCLEOTIDE SEQUENCE</scope>
</reference>
<protein>
    <submittedName>
        <fullName evidence="1">Uncharacterized protein</fullName>
    </submittedName>
</protein>
<evidence type="ECO:0000313" key="1">
    <source>
        <dbReference type="EMBL" id="JAH48629.1"/>
    </source>
</evidence>
<name>A0A0E9T4T6_ANGAN</name>
<sequence>MQILCHLQCCEKVFPLLISSIIAYLSL</sequence>
<accession>A0A0E9T4T6</accession>
<reference evidence="1" key="1">
    <citation type="submission" date="2014-11" db="EMBL/GenBank/DDBJ databases">
        <authorList>
            <person name="Amaro Gonzalez C."/>
        </authorList>
    </citation>
    <scope>NUCLEOTIDE SEQUENCE</scope>
</reference>
<organism evidence="1">
    <name type="scientific">Anguilla anguilla</name>
    <name type="common">European freshwater eel</name>
    <name type="synonym">Muraena anguilla</name>
    <dbReference type="NCBI Taxonomy" id="7936"/>
    <lineage>
        <taxon>Eukaryota</taxon>
        <taxon>Metazoa</taxon>
        <taxon>Chordata</taxon>
        <taxon>Craniata</taxon>
        <taxon>Vertebrata</taxon>
        <taxon>Euteleostomi</taxon>
        <taxon>Actinopterygii</taxon>
        <taxon>Neopterygii</taxon>
        <taxon>Teleostei</taxon>
        <taxon>Anguilliformes</taxon>
        <taxon>Anguillidae</taxon>
        <taxon>Anguilla</taxon>
    </lineage>
</organism>
<dbReference type="EMBL" id="GBXM01059948">
    <property type="protein sequence ID" value="JAH48629.1"/>
    <property type="molecule type" value="Transcribed_RNA"/>
</dbReference>